<gene>
    <name evidence="1" type="ORF">ACFQ4G_17985</name>
</gene>
<name>A0ABW3X2N3_9HYPH</name>
<evidence type="ECO:0000313" key="2">
    <source>
        <dbReference type="Proteomes" id="UP001597176"/>
    </source>
</evidence>
<comment type="caution">
    <text evidence="1">The sequence shown here is derived from an EMBL/GenBank/DDBJ whole genome shotgun (WGS) entry which is preliminary data.</text>
</comment>
<evidence type="ECO:0000313" key="1">
    <source>
        <dbReference type="EMBL" id="MFD1303465.1"/>
    </source>
</evidence>
<protein>
    <submittedName>
        <fullName evidence="1">Uncharacterized protein</fullName>
    </submittedName>
</protein>
<reference evidence="2" key="1">
    <citation type="journal article" date="2019" name="Int. J. Syst. Evol. Microbiol.">
        <title>The Global Catalogue of Microorganisms (GCM) 10K type strain sequencing project: providing services to taxonomists for standard genome sequencing and annotation.</title>
        <authorList>
            <consortium name="The Broad Institute Genomics Platform"/>
            <consortium name="The Broad Institute Genome Sequencing Center for Infectious Disease"/>
            <person name="Wu L."/>
            <person name="Ma J."/>
        </authorList>
    </citation>
    <scope>NUCLEOTIDE SEQUENCE [LARGE SCALE GENOMIC DNA]</scope>
    <source>
        <strain evidence="2">CCUG 56108</strain>
    </source>
</reference>
<dbReference type="Proteomes" id="UP001597176">
    <property type="component" value="Unassembled WGS sequence"/>
</dbReference>
<proteinExistence type="predicted"/>
<dbReference type="EMBL" id="JBHTND010000030">
    <property type="protein sequence ID" value="MFD1303465.1"/>
    <property type="molecule type" value="Genomic_DNA"/>
</dbReference>
<accession>A0ABW3X2N3</accession>
<keyword evidence="2" id="KW-1185">Reference proteome</keyword>
<organism evidence="1 2">
    <name type="scientific">Methylobacterium marchantiae</name>
    <dbReference type="NCBI Taxonomy" id="600331"/>
    <lineage>
        <taxon>Bacteria</taxon>
        <taxon>Pseudomonadati</taxon>
        <taxon>Pseudomonadota</taxon>
        <taxon>Alphaproteobacteria</taxon>
        <taxon>Hyphomicrobiales</taxon>
        <taxon>Methylobacteriaceae</taxon>
        <taxon>Methylobacterium</taxon>
    </lineage>
</organism>
<sequence length="88" mass="9553">MSSTRSRLKVGQGYFGPLPDDIWALLNLVQDYPLAVSSNLAREAAGTVALAASMGWISCVDPDGKGFSRRWRITPEGAFASRNREHGT</sequence>
<dbReference type="RefSeq" id="WP_238208568.1">
    <property type="nucleotide sequence ID" value="NZ_JBHTND010000030.1"/>
</dbReference>